<dbReference type="InterPro" id="IPR037229">
    <property type="entry name" value="Ribosomal_bL35_sf"/>
</dbReference>
<dbReference type="GO" id="GO:0003735">
    <property type="term" value="F:structural constituent of ribosome"/>
    <property type="evidence" value="ECO:0007669"/>
    <property type="project" value="InterPro"/>
</dbReference>
<proteinExistence type="inferred from homology"/>
<gene>
    <name evidence="5" type="ORF">HYH02_012444</name>
</gene>
<keyword evidence="2 4" id="KW-0689">Ribosomal protein</keyword>
<sequence length="114" mass="11989">MASLCMRSSLAPKVASRSSAFLASPVAPVRAVAPVKAAPTTVVVEAKLKTRKSAAKRFKVTGSGKVVARHAGCQHFNEKQSRDNIRDSSKMFVLSSANIYNATKCLPNSGVGGK</sequence>
<dbReference type="PANTHER" id="PTHR33343:SF1">
    <property type="entry name" value="LARGE RIBOSOMAL SUBUNIT PROTEIN BL35M"/>
    <property type="match status" value="1"/>
</dbReference>
<evidence type="ECO:0000256" key="3">
    <source>
        <dbReference type="ARBA" id="ARBA00023274"/>
    </source>
</evidence>
<keyword evidence="6" id="KW-1185">Reference proteome</keyword>
<dbReference type="GO" id="GO:0006412">
    <property type="term" value="P:translation"/>
    <property type="evidence" value="ECO:0007669"/>
    <property type="project" value="InterPro"/>
</dbReference>
<dbReference type="SUPFAM" id="SSF143034">
    <property type="entry name" value="L35p-like"/>
    <property type="match status" value="1"/>
</dbReference>
<dbReference type="GO" id="GO:0015934">
    <property type="term" value="C:large ribosomal subunit"/>
    <property type="evidence" value="ECO:0007669"/>
    <property type="project" value="TreeGrafter"/>
</dbReference>
<evidence type="ECO:0000256" key="1">
    <source>
        <dbReference type="ARBA" id="ARBA00006598"/>
    </source>
</evidence>
<comment type="similarity">
    <text evidence="1 4">Belongs to the bacterial ribosomal protein bL35 family.</text>
</comment>
<evidence type="ECO:0000313" key="5">
    <source>
        <dbReference type="EMBL" id="KAG2433982.1"/>
    </source>
</evidence>
<name>A0A835SYU9_9CHLO</name>
<dbReference type="NCBIfam" id="TIGR00001">
    <property type="entry name" value="rpmI_bact"/>
    <property type="match status" value="1"/>
</dbReference>
<dbReference type="Pfam" id="PF01632">
    <property type="entry name" value="Ribosomal_L35p"/>
    <property type="match status" value="1"/>
</dbReference>
<dbReference type="OrthoDB" id="162638at2759"/>
<dbReference type="EMBL" id="JAEHOD010000059">
    <property type="protein sequence ID" value="KAG2433982.1"/>
    <property type="molecule type" value="Genomic_DNA"/>
</dbReference>
<dbReference type="InterPro" id="IPR001706">
    <property type="entry name" value="Ribosomal_bL35"/>
</dbReference>
<dbReference type="PRINTS" id="PR00064">
    <property type="entry name" value="RIBOSOMALL35"/>
</dbReference>
<dbReference type="HAMAP" id="MF_00514">
    <property type="entry name" value="Ribosomal_bL35"/>
    <property type="match status" value="1"/>
</dbReference>
<dbReference type="Gene3D" id="4.10.410.60">
    <property type="match status" value="1"/>
</dbReference>
<reference evidence="5" key="1">
    <citation type="journal article" date="2020" name="bioRxiv">
        <title>Comparative genomics of Chlamydomonas.</title>
        <authorList>
            <person name="Craig R.J."/>
            <person name="Hasan A.R."/>
            <person name="Ness R.W."/>
            <person name="Keightley P.D."/>
        </authorList>
    </citation>
    <scope>NUCLEOTIDE SEQUENCE</scope>
    <source>
        <strain evidence="5">CCAP 11/173</strain>
    </source>
</reference>
<protein>
    <recommendedName>
        <fullName evidence="4">50S ribosomal protein L35</fullName>
    </recommendedName>
</protein>
<dbReference type="InterPro" id="IPR018265">
    <property type="entry name" value="Ribosomal_bL35_CS"/>
</dbReference>
<dbReference type="InterPro" id="IPR021137">
    <property type="entry name" value="Ribosomal_bL35-like"/>
</dbReference>
<dbReference type="PANTHER" id="PTHR33343">
    <property type="entry name" value="54S RIBOSOMAL PROTEIN BL35M"/>
    <property type="match status" value="1"/>
</dbReference>
<evidence type="ECO:0000256" key="2">
    <source>
        <dbReference type="ARBA" id="ARBA00022980"/>
    </source>
</evidence>
<dbReference type="PROSITE" id="PS00936">
    <property type="entry name" value="RIBOSOMAL_L35"/>
    <property type="match status" value="1"/>
</dbReference>
<organism evidence="5 6">
    <name type="scientific">Chlamydomonas schloesseri</name>
    <dbReference type="NCBI Taxonomy" id="2026947"/>
    <lineage>
        <taxon>Eukaryota</taxon>
        <taxon>Viridiplantae</taxon>
        <taxon>Chlorophyta</taxon>
        <taxon>core chlorophytes</taxon>
        <taxon>Chlorophyceae</taxon>
        <taxon>CS clade</taxon>
        <taxon>Chlamydomonadales</taxon>
        <taxon>Chlamydomonadaceae</taxon>
        <taxon>Chlamydomonas</taxon>
    </lineage>
</organism>
<evidence type="ECO:0000313" key="6">
    <source>
        <dbReference type="Proteomes" id="UP000613740"/>
    </source>
</evidence>
<dbReference type="Proteomes" id="UP000613740">
    <property type="component" value="Unassembled WGS sequence"/>
</dbReference>
<comment type="caution">
    <text evidence="5">The sequence shown here is derived from an EMBL/GenBank/DDBJ whole genome shotgun (WGS) entry which is preliminary data.</text>
</comment>
<accession>A0A835SYU9</accession>
<evidence type="ECO:0000256" key="4">
    <source>
        <dbReference type="RuleBase" id="RU000568"/>
    </source>
</evidence>
<keyword evidence="3 4" id="KW-0687">Ribonucleoprotein</keyword>
<dbReference type="AlphaFoldDB" id="A0A835SYU9"/>
<dbReference type="FunFam" id="4.10.410.60:FF:000001">
    <property type="entry name" value="50S ribosomal protein L35"/>
    <property type="match status" value="1"/>
</dbReference>